<evidence type="ECO:0000256" key="6">
    <source>
        <dbReference type="SAM" id="MobiDB-lite"/>
    </source>
</evidence>
<evidence type="ECO:0000256" key="3">
    <source>
        <dbReference type="ARBA" id="ARBA00022679"/>
    </source>
</evidence>
<comment type="subcellular location">
    <subcellularLocation>
        <location evidence="1">Membrane</location>
        <topology evidence="1">Single-pass type II membrane protein</topology>
    </subcellularLocation>
</comment>
<reference evidence="7 8" key="1">
    <citation type="submission" date="2023-10" db="EMBL/GenBank/DDBJ databases">
        <authorList>
            <person name="Maclean D."/>
            <person name="Macfadyen A."/>
        </authorList>
    </citation>
    <scope>NUCLEOTIDE SEQUENCE [LARGE SCALE GENOMIC DNA]</scope>
</reference>
<dbReference type="PANTHER" id="PTHR31042:SF145">
    <property type="entry name" value="CORE-2_I-BRANCHING BETA-1,6-N-ACETYLGLUCOSAMINYLTRANSFERASE FAMILY PROTEIN"/>
    <property type="match status" value="1"/>
</dbReference>
<evidence type="ECO:0000256" key="5">
    <source>
        <dbReference type="ARBA" id="ARBA00023180"/>
    </source>
</evidence>
<keyword evidence="5" id="KW-0325">Glycoprotein</keyword>
<dbReference type="PANTHER" id="PTHR31042">
    <property type="entry name" value="CORE-2/I-BRANCHING BETA-1,6-N-ACETYLGLUCOSAMINYLTRANSFERASE FAMILY PROTEIN-RELATED"/>
    <property type="match status" value="1"/>
</dbReference>
<sequence length="479" mass="54113">MAVTRPGSPGSESRTALRPRLAWQRALSLAILVSSSISRSAQAASLWGPATFGDHWGLSKLGRKGVADGPPTGPSAAGGLRPNARSLAETGCIEIMSPRVHQVAMMFLIRDTIYPETIWTDWLLPASRMVHPDIECDAQVKKCYAEHVLTQPARSVYDEQGFFTFYVHSKPDAPAFKEGSIFYQREVKDRVQTEWGHHSLSQATRRLLKAALENPLNQRFVLLCGSTVPVRPARFTYSQLIGERRSRFDNFDLGSHDKAYKTDAYRHPIALQEEWPEYAKLATGHGQFWVLIREHAEIVNADTFVERLFTRHCFTSISERHDSDPRQWCVSDEQYVGTVLNKALGQQLRAALVADDPATLNWAQGNGIDAKDITISFVLKARNAYNMSSENLESELSPEGKFCHAAESPQWRPMILNNWWDECAHYNIVPSKQTPLVDTIAAYPHCPLFVRKFKEQAVGELGPLLQKMRITTRRDREQR</sequence>
<evidence type="ECO:0000256" key="2">
    <source>
        <dbReference type="ARBA" id="ARBA00022676"/>
    </source>
</evidence>
<evidence type="ECO:0000256" key="4">
    <source>
        <dbReference type="ARBA" id="ARBA00023136"/>
    </source>
</evidence>
<dbReference type="Proteomes" id="UP001314263">
    <property type="component" value="Unassembled WGS sequence"/>
</dbReference>
<dbReference type="EMBL" id="CAUYUE010000001">
    <property type="protein sequence ID" value="CAK0733395.1"/>
    <property type="molecule type" value="Genomic_DNA"/>
</dbReference>
<proteinExistence type="predicted"/>
<evidence type="ECO:0000313" key="8">
    <source>
        <dbReference type="Proteomes" id="UP001314263"/>
    </source>
</evidence>
<gene>
    <name evidence="7" type="ORF">CVIRNUC_000268</name>
</gene>
<organism evidence="7 8">
    <name type="scientific">Coccomyxa viridis</name>
    <dbReference type="NCBI Taxonomy" id="1274662"/>
    <lineage>
        <taxon>Eukaryota</taxon>
        <taxon>Viridiplantae</taxon>
        <taxon>Chlorophyta</taxon>
        <taxon>core chlorophytes</taxon>
        <taxon>Trebouxiophyceae</taxon>
        <taxon>Trebouxiophyceae incertae sedis</taxon>
        <taxon>Coccomyxaceae</taxon>
        <taxon>Coccomyxa</taxon>
    </lineage>
</organism>
<dbReference type="AlphaFoldDB" id="A0AAV1HQ10"/>
<evidence type="ECO:0000313" key="7">
    <source>
        <dbReference type="EMBL" id="CAK0733395.1"/>
    </source>
</evidence>
<dbReference type="GO" id="GO:0016757">
    <property type="term" value="F:glycosyltransferase activity"/>
    <property type="evidence" value="ECO:0007669"/>
    <property type="project" value="UniProtKB-KW"/>
</dbReference>
<name>A0AAV1HQ10_9CHLO</name>
<keyword evidence="8" id="KW-1185">Reference proteome</keyword>
<evidence type="ECO:0000256" key="1">
    <source>
        <dbReference type="ARBA" id="ARBA00004606"/>
    </source>
</evidence>
<dbReference type="InterPro" id="IPR003406">
    <property type="entry name" value="Glyco_trans_14"/>
</dbReference>
<accession>A0AAV1HQ10</accession>
<keyword evidence="2" id="KW-0328">Glycosyltransferase</keyword>
<dbReference type="GO" id="GO:0016020">
    <property type="term" value="C:membrane"/>
    <property type="evidence" value="ECO:0007669"/>
    <property type="project" value="UniProtKB-SubCell"/>
</dbReference>
<keyword evidence="3" id="KW-0808">Transferase</keyword>
<comment type="caution">
    <text evidence="7">The sequence shown here is derived from an EMBL/GenBank/DDBJ whole genome shotgun (WGS) entry which is preliminary data.</text>
</comment>
<dbReference type="Pfam" id="PF02485">
    <property type="entry name" value="Branch"/>
    <property type="match status" value="1"/>
</dbReference>
<keyword evidence="4" id="KW-0472">Membrane</keyword>
<protein>
    <submittedName>
        <fullName evidence="7">Uncharacterized protein</fullName>
    </submittedName>
</protein>
<feature type="region of interest" description="Disordered" evidence="6">
    <location>
        <begin position="63"/>
        <end position="83"/>
    </location>
</feature>
<dbReference type="InterPro" id="IPR044174">
    <property type="entry name" value="BC10-like"/>
</dbReference>